<dbReference type="PANTHER" id="PTHR31153">
    <property type="entry name" value="CALMODULIN CALCIUM-DEPENDENT NAD KINASE"/>
    <property type="match status" value="1"/>
</dbReference>
<dbReference type="HOGENOM" id="CLU_1542301_0_0_1"/>
<dbReference type="AlphaFoldDB" id="B6TYZ3"/>
<proteinExistence type="evidence at transcript level"/>
<dbReference type="InterPro" id="IPR044802">
    <property type="entry name" value="NADKc-like"/>
</dbReference>
<dbReference type="ExpressionAtlas" id="B6TYZ3">
    <property type="expression patterns" value="baseline and differential"/>
</dbReference>
<dbReference type="EMBL" id="EU970208">
    <property type="protein sequence ID" value="ACG42326.1"/>
    <property type="molecule type" value="mRNA"/>
</dbReference>
<evidence type="ECO:0000313" key="1">
    <source>
        <dbReference type="EMBL" id="ACG42326.1"/>
    </source>
</evidence>
<reference evidence="1" key="1">
    <citation type="journal article" date="2009" name="Plant Mol. Biol.">
        <title>Insights into corn genes derived from large-scale cDNA sequencing.</title>
        <authorList>
            <person name="Alexandrov N.N."/>
            <person name="Brover V.V."/>
            <person name="Freidin S."/>
            <person name="Troukhan M.E."/>
            <person name="Tatarinova T.V."/>
            <person name="Zhang H."/>
            <person name="Swaller T.J."/>
            <person name="Lu Y.P."/>
            <person name="Bouck J."/>
            <person name="Flavell R.B."/>
            <person name="Feldmann K.A."/>
        </authorList>
    </citation>
    <scope>NUCLEOTIDE SEQUENCE</scope>
</reference>
<dbReference type="PANTHER" id="PTHR31153:SF1">
    <property type="entry name" value="CALMODULIN CALCIUM-DEPENDENT NAD KINASE"/>
    <property type="match status" value="1"/>
</dbReference>
<dbReference type="KEGG" id="zma:100277721"/>
<name>B6TYZ3_MAIZE</name>
<dbReference type="GeneID" id="100277721"/>
<accession>B6TYZ3</accession>
<organism evidence="1">
    <name type="scientific">Zea mays</name>
    <name type="common">Maize</name>
    <dbReference type="NCBI Taxonomy" id="4577"/>
    <lineage>
        <taxon>Eukaryota</taxon>
        <taxon>Viridiplantae</taxon>
        <taxon>Streptophyta</taxon>
        <taxon>Embryophyta</taxon>
        <taxon>Tracheophyta</taxon>
        <taxon>Spermatophyta</taxon>
        <taxon>Magnoliopsida</taxon>
        <taxon>Liliopsida</taxon>
        <taxon>Poales</taxon>
        <taxon>Poaceae</taxon>
        <taxon>PACMAD clade</taxon>
        <taxon>Panicoideae</taxon>
        <taxon>Andropogonodae</taxon>
        <taxon>Andropogoneae</taxon>
        <taxon>Tripsacinae</taxon>
        <taxon>Zea</taxon>
    </lineage>
</organism>
<dbReference type="RefSeq" id="NP_001305889.1">
    <property type="nucleotide sequence ID" value="NM_001318960.1"/>
</dbReference>
<protein>
    <submittedName>
        <fullName evidence="1">Uncharacterized protein</fullName>
    </submittedName>
</protein>
<dbReference type="OrthoDB" id="10267859at2759"/>
<sequence length="174" mass="19285">MAKDGGFAKALLLHVAALSTAGAFAAAAAALARRRLWGGDRRKKQLPAPAMAEMPRLQLAESGRLEYLEKFSHYVARQLGFQDVSECPQLCRLANNYLSSSKTCMEDIYGFFAGAKDDAAECLLYVKLIEELDRCILGYFAFHWDHATYLITSALTADTGSKRKLRNMVLEATR</sequence>